<dbReference type="GO" id="GO:0008654">
    <property type="term" value="P:phospholipid biosynthetic process"/>
    <property type="evidence" value="ECO:0007669"/>
    <property type="project" value="UniProtKB-KW"/>
</dbReference>
<dbReference type="UniPathway" id="UPA00085"/>
<dbReference type="KEGG" id="hsc:HVS_08990"/>
<keyword evidence="2 10" id="KW-0963">Cytoplasm</keyword>
<evidence type="ECO:0000256" key="1">
    <source>
        <dbReference type="ARBA" id="ARBA00001232"/>
    </source>
</evidence>
<comment type="catalytic activity">
    <reaction evidence="1 10">
        <text>a fatty acyl-[ACP] + phosphate = an acyl phosphate + holo-[ACP]</text>
        <dbReference type="Rhea" id="RHEA:42292"/>
        <dbReference type="Rhea" id="RHEA-COMP:9685"/>
        <dbReference type="Rhea" id="RHEA-COMP:14125"/>
        <dbReference type="ChEBI" id="CHEBI:43474"/>
        <dbReference type="ChEBI" id="CHEBI:59918"/>
        <dbReference type="ChEBI" id="CHEBI:64479"/>
        <dbReference type="ChEBI" id="CHEBI:138651"/>
        <dbReference type="EC" id="2.3.1.274"/>
    </reaction>
</comment>
<keyword evidence="3 10" id="KW-0444">Lipid biosynthesis</keyword>
<evidence type="ECO:0000256" key="8">
    <source>
        <dbReference type="ARBA" id="ARBA00024069"/>
    </source>
</evidence>
<keyword evidence="6 10" id="KW-0594">Phospholipid biosynthesis</keyword>
<dbReference type="GO" id="GO:0005737">
    <property type="term" value="C:cytoplasm"/>
    <property type="evidence" value="ECO:0007669"/>
    <property type="project" value="UniProtKB-SubCell"/>
</dbReference>
<evidence type="ECO:0000313" key="12">
    <source>
        <dbReference type="Proteomes" id="UP000233534"/>
    </source>
</evidence>
<evidence type="ECO:0000256" key="7">
    <source>
        <dbReference type="ARBA" id="ARBA00023264"/>
    </source>
</evidence>
<comment type="subunit">
    <text evidence="9 10">Homodimer. Probably interacts with PlsY.</text>
</comment>
<keyword evidence="11" id="KW-0012">Acyltransferase</keyword>
<evidence type="ECO:0000313" key="11">
    <source>
        <dbReference type="EMBL" id="AUG57704.1"/>
    </source>
</evidence>
<keyword evidence="12" id="KW-1185">Reference proteome</keyword>
<organism evidence="11 12">
    <name type="scientific">Acetivibrio saccincola</name>
    <dbReference type="NCBI Taxonomy" id="1677857"/>
    <lineage>
        <taxon>Bacteria</taxon>
        <taxon>Bacillati</taxon>
        <taxon>Bacillota</taxon>
        <taxon>Clostridia</taxon>
        <taxon>Eubacteriales</taxon>
        <taxon>Oscillospiraceae</taxon>
        <taxon>Acetivibrio</taxon>
    </lineage>
</organism>
<reference evidence="11 12" key="1">
    <citation type="submission" date="2017-12" db="EMBL/GenBank/DDBJ databases">
        <title>Complete genome sequence of Herbivorax saccincola GGR1, a novel Cellulosome-producing hydrolytic bacterium in a thermophilic biogas plant, established by Illumina and Nanopore MinION sequencing.</title>
        <authorList>
            <person name="Pechtl A."/>
            <person name="Ruckert C."/>
            <person name="Koeck D.E."/>
            <person name="Maus I."/>
            <person name="Winkler A."/>
            <person name="Kalinowski J."/>
            <person name="Puhler A."/>
            <person name="Schwarz W.W."/>
            <person name="Zverlov V.V."/>
            <person name="Schluter A."/>
            <person name="Liebl W."/>
        </authorList>
    </citation>
    <scope>NUCLEOTIDE SEQUENCE [LARGE SCALE GENOMIC DNA]</scope>
    <source>
        <strain evidence="12">SR1</strain>
    </source>
</reference>
<evidence type="ECO:0000256" key="10">
    <source>
        <dbReference type="HAMAP-Rule" id="MF_00019"/>
    </source>
</evidence>
<comment type="pathway">
    <text evidence="10">Lipid metabolism; phospholipid metabolism.</text>
</comment>
<dbReference type="InterPro" id="IPR003664">
    <property type="entry name" value="FA_synthesis"/>
</dbReference>
<dbReference type="Pfam" id="PF02504">
    <property type="entry name" value="FA_synthesis"/>
    <property type="match status" value="1"/>
</dbReference>
<gene>
    <name evidence="10 11" type="primary">plsX</name>
    <name evidence="11" type="ORF">HVS_08990</name>
</gene>
<evidence type="ECO:0000256" key="4">
    <source>
        <dbReference type="ARBA" id="ARBA00022679"/>
    </source>
</evidence>
<evidence type="ECO:0000256" key="2">
    <source>
        <dbReference type="ARBA" id="ARBA00022490"/>
    </source>
</evidence>
<dbReference type="AlphaFoldDB" id="A0A2K9EC42"/>
<dbReference type="EMBL" id="CP025197">
    <property type="protein sequence ID" value="AUG57704.1"/>
    <property type="molecule type" value="Genomic_DNA"/>
</dbReference>
<comment type="function">
    <text evidence="10">Catalyzes the reversible formation of acyl-phosphate (acyl-PO(4)) from acyl-[acyl-carrier-protein] (acyl-ACP). This enzyme utilizes acyl-ACP as fatty acyl donor, but not acyl-CoA.</text>
</comment>
<dbReference type="HAMAP" id="MF_00019">
    <property type="entry name" value="PlsX"/>
    <property type="match status" value="1"/>
</dbReference>
<evidence type="ECO:0000256" key="5">
    <source>
        <dbReference type="ARBA" id="ARBA00023098"/>
    </source>
</evidence>
<dbReference type="PIRSF" id="PIRSF002465">
    <property type="entry name" value="Phsphlp_syn_PlsX"/>
    <property type="match status" value="1"/>
</dbReference>
<sequence length="348" mass="37661">MIIFLGVKVLVILVDAMGGDSAPESVVNGCIDAVNEADGFEVLLLGDKNKITEILNKRNFKSDRIKIHETTEVITVEDIPTKAIKTKKDSSMVVGFKMLKEKKGDIFVSCGNSGALMAGALLILGRIKGVDRPSLAAIIPTKTGKGLIIDAGLNTVCKPINYYQFGIMGSIYIKAMLGLEKPRVGLVNIGSEEGKGNEVLKQAHTLLSNSKLNFVGNVEGNDVMMGEVDVIVCDGFTGNVLLKFLEGTASFFMHSLRNIFNTNFKTKLSGLMIKKQFMEYRSKLNPEEHGGAPILGVNGLVFKSHGNSNAKTVKNVVIKASKFASDNVIESIKNEFSNMEVGDVEQNL</sequence>
<evidence type="ECO:0000256" key="6">
    <source>
        <dbReference type="ARBA" id="ARBA00023209"/>
    </source>
</evidence>
<dbReference type="EC" id="2.3.1.274" evidence="8 10"/>
<name>A0A2K9EC42_9FIRM</name>
<evidence type="ECO:0000256" key="3">
    <source>
        <dbReference type="ARBA" id="ARBA00022516"/>
    </source>
</evidence>
<comment type="similarity">
    <text evidence="10">Belongs to the PlsX family.</text>
</comment>
<dbReference type="Proteomes" id="UP000233534">
    <property type="component" value="Chromosome"/>
</dbReference>
<dbReference type="InterPro" id="IPR012281">
    <property type="entry name" value="Phospholipid_synth_PlsX-like"/>
</dbReference>
<dbReference type="NCBIfam" id="TIGR00182">
    <property type="entry name" value="plsX"/>
    <property type="match status" value="1"/>
</dbReference>
<protein>
    <recommendedName>
        <fullName evidence="8 10">Phosphate acyltransferase</fullName>
        <ecNumber evidence="8 10">2.3.1.274</ecNumber>
    </recommendedName>
    <alternativeName>
        <fullName evidence="10">Acyl-ACP phosphotransacylase</fullName>
    </alternativeName>
    <alternativeName>
        <fullName evidence="10">Acyl-[acyl-carrier-protein]--phosphate acyltransferase</fullName>
    </alternativeName>
    <alternativeName>
        <fullName evidence="10">Phosphate-acyl-ACP acyltransferase</fullName>
    </alternativeName>
</protein>
<comment type="subcellular location">
    <subcellularLocation>
        <location evidence="10">Cytoplasm</location>
    </subcellularLocation>
    <text evidence="10">Associated with the membrane possibly through PlsY.</text>
</comment>
<dbReference type="GO" id="GO:0043811">
    <property type="term" value="F:phosphate:acyl-[acyl carrier protein] acyltransferase activity"/>
    <property type="evidence" value="ECO:0007669"/>
    <property type="project" value="UniProtKB-UniRule"/>
</dbReference>
<dbReference type="GO" id="GO:0006633">
    <property type="term" value="P:fatty acid biosynthetic process"/>
    <property type="evidence" value="ECO:0007669"/>
    <property type="project" value="UniProtKB-UniRule"/>
</dbReference>
<accession>A0A2K9EC42</accession>
<keyword evidence="7 10" id="KW-1208">Phospholipid metabolism</keyword>
<proteinExistence type="inferred from homology"/>
<keyword evidence="5 10" id="KW-0443">Lipid metabolism</keyword>
<evidence type="ECO:0000256" key="9">
    <source>
        <dbReference type="ARBA" id="ARBA00046608"/>
    </source>
</evidence>
<dbReference type="SUPFAM" id="SSF53659">
    <property type="entry name" value="Isocitrate/Isopropylmalate dehydrogenase-like"/>
    <property type="match status" value="1"/>
</dbReference>
<keyword evidence="4 10" id="KW-0808">Transferase</keyword>
<dbReference type="PANTHER" id="PTHR30100">
    <property type="entry name" value="FATTY ACID/PHOSPHOLIPID SYNTHESIS PROTEIN PLSX"/>
    <property type="match status" value="1"/>
</dbReference>
<dbReference type="Gene3D" id="3.40.718.10">
    <property type="entry name" value="Isopropylmalate Dehydrogenase"/>
    <property type="match status" value="1"/>
</dbReference>
<dbReference type="PANTHER" id="PTHR30100:SF1">
    <property type="entry name" value="PHOSPHATE ACYLTRANSFERASE"/>
    <property type="match status" value="1"/>
</dbReference>